<evidence type="ECO:0000256" key="5">
    <source>
        <dbReference type="ARBA" id="ARBA00023038"/>
    </source>
</evidence>
<dbReference type="Gene3D" id="2.30.30.40">
    <property type="entry name" value="SH3 Domains"/>
    <property type="match status" value="1"/>
</dbReference>
<proteinExistence type="predicted"/>
<evidence type="ECO:0000259" key="9">
    <source>
        <dbReference type="PROSITE" id="PS50023"/>
    </source>
</evidence>
<dbReference type="InterPro" id="IPR036028">
    <property type="entry name" value="SH3-like_dom_sf"/>
</dbReference>
<dbReference type="PROSITE" id="PS51216">
    <property type="entry name" value="NEBULIN"/>
    <property type="match status" value="2"/>
</dbReference>
<dbReference type="GO" id="GO:0006811">
    <property type="term" value="P:monoatomic ion transport"/>
    <property type="evidence" value="ECO:0007669"/>
    <property type="project" value="UniProtKB-KW"/>
</dbReference>
<dbReference type="GO" id="GO:0005856">
    <property type="term" value="C:cytoskeleton"/>
    <property type="evidence" value="ECO:0007669"/>
    <property type="project" value="UniProtKB-SubCell"/>
</dbReference>
<keyword evidence="2 6" id="KW-0479">Metal-binding</keyword>
<dbReference type="InterPro" id="IPR000900">
    <property type="entry name" value="Nebulin_repeat"/>
</dbReference>
<dbReference type="GO" id="GO:0005925">
    <property type="term" value="C:focal adhesion"/>
    <property type="evidence" value="ECO:0007669"/>
    <property type="project" value="TreeGrafter"/>
</dbReference>
<accession>A0A1I8GPW7</accession>
<evidence type="ECO:0000313" key="11">
    <source>
        <dbReference type="WBParaSite" id="maker-uti_cns_0002586-snap-gene-0.22-mRNA-1"/>
    </source>
</evidence>
<dbReference type="WBParaSite" id="maker-uti_cns_0002586-snap-gene-0.22-mRNA-1">
    <property type="protein sequence ID" value="maker-uti_cns_0002586-snap-gene-0.22-mRNA-1"/>
    <property type="gene ID" value="maker-uti_cns_0002586-snap-gene-0.22"/>
</dbReference>
<dbReference type="Pfam" id="PF00880">
    <property type="entry name" value="Nebulin"/>
    <property type="match status" value="1"/>
</dbReference>
<reference evidence="11" key="1">
    <citation type="submission" date="2016-11" db="UniProtKB">
        <authorList>
            <consortium name="WormBaseParasite"/>
        </authorList>
    </citation>
    <scope>IDENTIFICATION</scope>
</reference>
<dbReference type="GO" id="GO:0046872">
    <property type="term" value="F:metal ion binding"/>
    <property type="evidence" value="ECO:0007669"/>
    <property type="project" value="UniProtKB-KW"/>
</dbReference>
<dbReference type="GO" id="GO:0005938">
    <property type="term" value="C:cell cortex"/>
    <property type="evidence" value="ECO:0007669"/>
    <property type="project" value="UniProtKB-SubCell"/>
</dbReference>
<evidence type="ECO:0000256" key="7">
    <source>
        <dbReference type="PROSITE-ProRule" id="PRU00192"/>
    </source>
</evidence>
<keyword evidence="3" id="KW-0677">Repeat</keyword>
<dbReference type="Proteomes" id="UP000095280">
    <property type="component" value="Unplaced"/>
</dbReference>
<evidence type="ECO:0000256" key="6">
    <source>
        <dbReference type="PROSITE-ProRule" id="PRU00125"/>
    </source>
</evidence>
<dbReference type="PRINTS" id="PR00452">
    <property type="entry name" value="SH3DOMAIN"/>
</dbReference>
<feature type="domain" description="SH3" evidence="8">
    <location>
        <begin position="94"/>
        <end position="153"/>
    </location>
</feature>
<dbReference type="PANTHER" id="PTHR46218">
    <property type="entry name" value="LASP"/>
    <property type="match status" value="1"/>
</dbReference>
<name>A0A1I8GPW7_9PLAT</name>
<protein>
    <submittedName>
        <fullName evidence="11">LIM zinc-binding domain-containing Nebulette</fullName>
    </submittedName>
</protein>
<dbReference type="SMART" id="SM00326">
    <property type="entry name" value="SH3"/>
    <property type="match status" value="1"/>
</dbReference>
<dbReference type="Pfam" id="PF14604">
    <property type="entry name" value="SH3_9"/>
    <property type="match status" value="1"/>
</dbReference>
<dbReference type="Pfam" id="PF00412">
    <property type="entry name" value="LIM"/>
    <property type="match status" value="1"/>
</dbReference>
<dbReference type="Gene3D" id="2.10.110.10">
    <property type="entry name" value="Cysteine Rich Protein"/>
    <property type="match status" value="1"/>
</dbReference>
<dbReference type="PROSITE" id="PS50023">
    <property type="entry name" value="LIM_DOMAIN_2"/>
    <property type="match status" value="1"/>
</dbReference>
<keyword evidence="4 6" id="KW-0862">Zinc</keyword>
<dbReference type="PANTHER" id="PTHR46218:SF4">
    <property type="entry name" value="LIM AND SH3 DOMAIN PROTEIN LASP"/>
    <property type="match status" value="1"/>
</dbReference>
<evidence type="ECO:0000256" key="4">
    <source>
        <dbReference type="ARBA" id="ARBA00022833"/>
    </source>
</evidence>
<keyword evidence="1 7" id="KW-0728">SH3 domain</keyword>
<evidence type="ECO:0000256" key="1">
    <source>
        <dbReference type="ARBA" id="ARBA00022443"/>
    </source>
</evidence>
<evidence type="ECO:0000256" key="3">
    <source>
        <dbReference type="ARBA" id="ARBA00022737"/>
    </source>
</evidence>
<dbReference type="AlphaFoldDB" id="A0A1I8GPW7"/>
<dbReference type="CDD" id="cd11789">
    <property type="entry name" value="SH3_Nebulin_family_C"/>
    <property type="match status" value="1"/>
</dbReference>
<evidence type="ECO:0000259" key="8">
    <source>
        <dbReference type="PROSITE" id="PS50002"/>
    </source>
</evidence>
<evidence type="ECO:0000313" key="10">
    <source>
        <dbReference type="Proteomes" id="UP000095280"/>
    </source>
</evidence>
<evidence type="ECO:0000256" key="2">
    <source>
        <dbReference type="ARBA" id="ARBA00022723"/>
    </source>
</evidence>
<keyword evidence="10" id="KW-1185">Reference proteome</keyword>
<dbReference type="SUPFAM" id="SSF50044">
    <property type="entry name" value="SH3-domain"/>
    <property type="match status" value="1"/>
</dbReference>
<dbReference type="SUPFAM" id="SSF57716">
    <property type="entry name" value="Glucocorticoid receptor-like (DNA-binding domain)"/>
    <property type="match status" value="1"/>
</dbReference>
<dbReference type="InterPro" id="IPR051759">
    <property type="entry name" value="LIM-SH3_domain_protein"/>
</dbReference>
<dbReference type="InterPro" id="IPR001781">
    <property type="entry name" value="Znf_LIM"/>
</dbReference>
<dbReference type="SMART" id="SM00227">
    <property type="entry name" value="NEBU"/>
    <property type="match status" value="2"/>
</dbReference>
<dbReference type="GO" id="GO:0051015">
    <property type="term" value="F:actin filament binding"/>
    <property type="evidence" value="ECO:0007669"/>
    <property type="project" value="TreeGrafter"/>
</dbReference>
<dbReference type="InterPro" id="IPR001452">
    <property type="entry name" value="SH3_domain"/>
</dbReference>
<keyword evidence="5 6" id="KW-0440">LIM domain</keyword>
<sequence>VWHKGCFKCQVCGMTLNMKNYKGFEKKPYCGAHYPQPKTYTFVSDNPEMQRVKQNTAVISNVQYHSDFEKAKGRYTAVTDDPESLRHRQNAQVVSNRCYRALYAYAASDTDEVSFNEGDLITNGDPIDEGWMYGRVERTGEFGMLPANYVSAV</sequence>
<dbReference type="PROSITE" id="PS50002">
    <property type="entry name" value="SH3"/>
    <property type="match status" value="1"/>
</dbReference>
<feature type="domain" description="LIM zinc-binding" evidence="9">
    <location>
        <begin position="1"/>
        <end position="40"/>
    </location>
</feature>
<organism evidence="10 11">
    <name type="scientific">Macrostomum lignano</name>
    <dbReference type="NCBI Taxonomy" id="282301"/>
    <lineage>
        <taxon>Eukaryota</taxon>
        <taxon>Metazoa</taxon>
        <taxon>Spiralia</taxon>
        <taxon>Lophotrochozoa</taxon>
        <taxon>Platyhelminthes</taxon>
        <taxon>Rhabditophora</taxon>
        <taxon>Macrostomorpha</taxon>
        <taxon>Macrostomida</taxon>
        <taxon>Macrostomidae</taxon>
        <taxon>Macrostomum</taxon>
    </lineage>
</organism>